<evidence type="ECO:0000313" key="1">
    <source>
        <dbReference type="EMBL" id="AVP97457.1"/>
    </source>
</evidence>
<sequence>MAPQRVQLLLQALDPVWASHLGLFANALKPDARQLKVGVALRQSRQCEVANARLALVLHLAGLKLARGCIVPRRSVEQIAHKAAHLLDVT</sequence>
<protein>
    <submittedName>
        <fullName evidence="1">Uncharacterized protein</fullName>
    </submittedName>
</protein>
<reference evidence="1 2" key="2">
    <citation type="submission" date="2018-03" db="EMBL/GenBank/DDBJ databases">
        <authorList>
            <person name="Keele B.F."/>
        </authorList>
    </citation>
    <scope>NUCLEOTIDE SEQUENCE [LARGE SCALE GENOMIC DNA]</scope>
    <source>
        <strain evidence="1 2">D13</strain>
    </source>
</reference>
<name>A0A2P1PRH6_9GAMM</name>
<evidence type="ECO:0000313" key="2">
    <source>
        <dbReference type="Proteomes" id="UP000241074"/>
    </source>
</evidence>
<dbReference type="EMBL" id="CP027860">
    <property type="protein sequence ID" value="AVP97457.1"/>
    <property type="molecule type" value="Genomic_DNA"/>
</dbReference>
<dbReference type="Proteomes" id="UP000241074">
    <property type="component" value="Chromosome"/>
</dbReference>
<dbReference type="AlphaFoldDB" id="A0A2P1PRH6"/>
<organism evidence="1 2">
    <name type="scientific">Ahniella affigens</name>
    <dbReference type="NCBI Taxonomy" id="2021234"/>
    <lineage>
        <taxon>Bacteria</taxon>
        <taxon>Pseudomonadati</taxon>
        <taxon>Pseudomonadota</taxon>
        <taxon>Gammaproteobacteria</taxon>
        <taxon>Lysobacterales</taxon>
        <taxon>Rhodanobacteraceae</taxon>
        <taxon>Ahniella</taxon>
    </lineage>
</organism>
<keyword evidence="2" id="KW-1185">Reference proteome</keyword>
<dbReference type="KEGG" id="xba:C7S18_09715"/>
<proteinExistence type="predicted"/>
<gene>
    <name evidence="1" type="ORF">C7S18_09715</name>
</gene>
<reference evidence="1 2" key="1">
    <citation type="submission" date="2018-03" db="EMBL/GenBank/DDBJ databases">
        <title>Ahniella affigens gen. nov., sp. nov., a gammaproteobacterium isolated from sandy soil near a stream.</title>
        <authorList>
            <person name="Ko Y."/>
            <person name="Kim J.-H."/>
        </authorList>
    </citation>
    <scope>NUCLEOTIDE SEQUENCE [LARGE SCALE GENOMIC DNA]</scope>
    <source>
        <strain evidence="1 2">D13</strain>
    </source>
</reference>
<accession>A0A2P1PRH6</accession>